<evidence type="ECO:0000256" key="6">
    <source>
        <dbReference type="ARBA" id="ARBA00023310"/>
    </source>
</evidence>
<dbReference type="Pfam" id="PF02326">
    <property type="entry name" value="YMF19"/>
    <property type="match status" value="1"/>
</dbReference>
<keyword evidence="2 7" id="KW-0812">Transmembrane</keyword>
<evidence type="ECO:0000313" key="9">
    <source>
        <dbReference type="EMBL" id="QBX88746.1"/>
    </source>
</evidence>
<dbReference type="EMBL" id="MH026109">
    <property type="protein sequence ID" value="QBX88746.1"/>
    <property type="molecule type" value="Genomic_DNA"/>
</dbReference>
<keyword evidence="4 9" id="KW-0496">Mitochondrion</keyword>
<keyword evidence="6" id="KW-0066">ATP synthesis</keyword>
<accession>A0A4D6BLB9</accession>
<evidence type="ECO:0000256" key="2">
    <source>
        <dbReference type="ARBA" id="ARBA00022692"/>
    </source>
</evidence>
<gene>
    <name evidence="9" type="primary">atp8</name>
</gene>
<feature type="transmembrane region" description="Helical" evidence="7">
    <location>
        <begin position="6"/>
        <end position="32"/>
    </location>
</feature>
<feature type="domain" description="ATP synthase YMF19-like N-terminal" evidence="8">
    <location>
        <begin position="2"/>
        <end position="59"/>
    </location>
</feature>
<protein>
    <submittedName>
        <fullName evidence="9">ATP synthase F0 subunit 8</fullName>
    </submittedName>
</protein>
<evidence type="ECO:0000256" key="1">
    <source>
        <dbReference type="ARBA" id="ARBA00004325"/>
    </source>
</evidence>
<evidence type="ECO:0000259" key="8">
    <source>
        <dbReference type="Pfam" id="PF02326"/>
    </source>
</evidence>
<dbReference type="InterPro" id="IPR003319">
    <property type="entry name" value="YMF19-like_N"/>
</dbReference>
<comment type="subcellular location">
    <subcellularLocation>
        <location evidence="1">Mitochondrion membrane</location>
    </subcellularLocation>
</comment>
<organism evidence="9">
    <name type="scientific">Balbiania investiens</name>
    <dbReference type="NCBI Taxonomy" id="111861"/>
    <lineage>
        <taxon>Eukaryota</taxon>
        <taxon>Rhodophyta</taxon>
        <taxon>Florideophyceae</taxon>
        <taxon>Nemaliophycidae</taxon>
        <taxon>Balbianiales</taxon>
        <taxon>Balbianiaceae</taxon>
        <taxon>Balbiania</taxon>
    </lineage>
</organism>
<dbReference type="AlphaFoldDB" id="A0A4D6BLB9"/>
<dbReference type="GO" id="GO:0006754">
    <property type="term" value="P:ATP biosynthetic process"/>
    <property type="evidence" value="ECO:0007669"/>
    <property type="project" value="UniProtKB-KW"/>
</dbReference>
<evidence type="ECO:0000256" key="4">
    <source>
        <dbReference type="ARBA" id="ARBA00023128"/>
    </source>
</evidence>
<proteinExistence type="predicted"/>
<evidence type="ECO:0000256" key="5">
    <source>
        <dbReference type="ARBA" id="ARBA00023136"/>
    </source>
</evidence>
<name>A0A4D6BLB9_9FLOR</name>
<reference evidence="9" key="1">
    <citation type="journal article" date="2019" name="Phycologia">
        <title>Chloroplast and mitochondrial genomes of Balbiania investiens (Balbianiales, Nemaliophycidae).</title>
        <authorList>
            <person name="Evans J.R."/>
            <person name="StAmour N."/>
            <person name="Verbruggen H."/>
            <person name="Salomaki E.D."/>
            <person name="Vis M.L."/>
        </authorList>
    </citation>
    <scope>NUCLEOTIDE SEQUENCE</scope>
</reference>
<geneLocation type="mitochondrion" evidence="9"/>
<evidence type="ECO:0000256" key="7">
    <source>
        <dbReference type="SAM" id="Phobius"/>
    </source>
</evidence>
<keyword evidence="5 7" id="KW-0472">Membrane</keyword>
<dbReference type="GO" id="GO:0031966">
    <property type="term" value="C:mitochondrial membrane"/>
    <property type="evidence" value="ECO:0007669"/>
    <property type="project" value="UniProtKB-SubCell"/>
</dbReference>
<keyword evidence="3 7" id="KW-1133">Transmembrane helix</keyword>
<sequence length="139" mass="16401">MPQLDHIIIFTQVFWLLLTFIVIYILLTYFFLPTFLKSLKSRSSIIESNLAENVNMQTKFASNQILIDQLLIQGLSNIKVILTIEFLLNNDKNSEQYKLHFIDKQMTNAIFNTMLYCDSQVLEYIPLIPKIYRSTHYTK</sequence>
<evidence type="ECO:0000256" key="3">
    <source>
        <dbReference type="ARBA" id="ARBA00022989"/>
    </source>
</evidence>